<dbReference type="InterPro" id="IPR021771">
    <property type="entry name" value="Triacylglycerol_lipase_N"/>
</dbReference>
<dbReference type="STRING" id="559304.G8Y8L5"/>
<dbReference type="InterPro" id="IPR050301">
    <property type="entry name" value="NTE"/>
</dbReference>
<evidence type="ECO:0000313" key="10">
    <source>
        <dbReference type="Proteomes" id="UP000005222"/>
    </source>
</evidence>
<dbReference type="GO" id="GO:0016042">
    <property type="term" value="P:lipid catabolic process"/>
    <property type="evidence" value="ECO:0007669"/>
    <property type="project" value="UniProtKB-UniRule"/>
</dbReference>
<dbReference type="PANTHER" id="PTHR14226:SF10">
    <property type="entry name" value="TRIACYLGLYCEROL LIPASE 4-RELATED"/>
    <property type="match status" value="1"/>
</dbReference>
<dbReference type="AlphaFoldDB" id="G8Y8L5"/>
<keyword evidence="6" id="KW-0472">Membrane</keyword>
<feature type="active site" description="Proton acceptor" evidence="4">
    <location>
        <position position="393"/>
    </location>
</feature>
<feature type="active site" description="Nucleophile" evidence="4">
    <location>
        <position position="233"/>
    </location>
</feature>
<dbReference type="OrthoDB" id="10049244at2759"/>
<dbReference type="PANTHER" id="PTHR14226">
    <property type="entry name" value="NEUROPATHY TARGET ESTERASE/SWISS CHEESE D.MELANOGASTER"/>
    <property type="match status" value="1"/>
</dbReference>
<evidence type="ECO:0000259" key="7">
    <source>
        <dbReference type="PROSITE" id="PS51635"/>
    </source>
</evidence>
<organism evidence="8 10">
    <name type="scientific">Pichia sorbitophila (strain ATCC MYA-4447 / BCRC 22081 / CBS 7064 / NBRC 10061 / NRRL Y-12695)</name>
    <name type="common">Hybrid yeast</name>
    <dbReference type="NCBI Taxonomy" id="559304"/>
    <lineage>
        <taxon>Eukaryota</taxon>
        <taxon>Fungi</taxon>
        <taxon>Dikarya</taxon>
        <taxon>Ascomycota</taxon>
        <taxon>Saccharomycotina</taxon>
        <taxon>Pichiomycetes</taxon>
        <taxon>Debaryomycetaceae</taxon>
        <taxon>Millerozyma</taxon>
    </lineage>
</organism>
<proteinExistence type="predicted"/>
<dbReference type="Pfam" id="PF11815">
    <property type="entry name" value="DUF3336"/>
    <property type="match status" value="1"/>
</dbReference>
<keyword evidence="3 4" id="KW-0443">Lipid metabolism</keyword>
<dbReference type="InParanoid" id="G8Y8L5"/>
<reference evidence="8" key="1">
    <citation type="submission" date="2011-10" db="EMBL/GenBank/DDBJ databases">
        <authorList>
            <person name="Genoscope - CEA"/>
        </authorList>
    </citation>
    <scope>NUCLEOTIDE SEQUENCE</scope>
</reference>
<feature type="region of interest" description="Disordered" evidence="5">
    <location>
        <begin position="813"/>
        <end position="840"/>
    </location>
</feature>
<evidence type="ECO:0000256" key="3">
    <source>
        <dbReference type="ARBA" id="ARBA00023098"/>
    </source>
</evidence>
<feature type="region of interest" description="Disordered" evidence="5">
    <location>
        <begin position="665"/>
        <end position="690"/>
    </location>
</feature>
<keyword evidence="10" id="KW-1185">Reference proteome</keyword>
<dbReference type="CDD" id="cd07230">
    <property type="entry name" value="Pat_TGL4-5_like"/>
    <property type="match status" value="1"/>
</dbReference>
<feature type="compositionally biased region" description="Basic and acidic residues" evidence="5">
    <location>
        <begin position="813"/>
        <end position="829"/>
    </location>
</feature>
<feature type="region of interest" description="Disordered" evidence="5">
    <location>
        <begin position="854"/>
        <end position="905"/>
    </location>
</feature>
<dbReference type="GO" id="GO:0004806">
    <property type="term" value="F:triacylglycerol lipase activity"/>
    <property type="evidence" value="ECO:0007669"/>
    <property type="project" value="InterPro"/>
</dbReference>
<dbReference type="eggNOG" id="KOG2214">
    <property type="taxonomic scope" value="Eukaryota"/>
</dbReference>
<dbReference type="HOGENOM" id="CLU_009031_4_1_1"/>
<dbReference type="EMBL" id="FO082049">
    <property type="protein sequence ID" value="CCE83779.1"/>
    <property type="molecule type" value="Genomic_DNA"/>
</dbReference>
<feature type="region of interest" description="Disordered" evidence="5">
    <location>
        <begin position="743"/>
        <end position="792"/>
    </location>
</feature>
<evidence type="ECO:0000313" key="9">
    <source>
        <dbReference type="EMBL" id="CCE84810.1"/>
    </source>
</evidence>
<protein>
    <submittedName>
        <fullName evidence="8">Piso0_004366 protein</fullName>
    </submittedName>
</protein>
<keyword evidence="6" id="KW-0812">Transmembrane</keyword>
<dbReference type="SUPFAM" id="SSF52151">
    <property type="entry name" value="FabD/lysophospholipase-like"/>
    <property type="match status" value="1"/>
</dbReference>
<reference evidence="10" key="2">
    <citation type="journal article" date="2012" name="G3 (Bethesda)">
        <title>Pichia sorbitophila, an interspecies yeast hybrid reveals early steps of genome resolution following polyploidization.</title>
        <authorList>
            <person name="Leh Louis V."/>
            <person name="Despons L."/>
            <person name="Friedrich A."/>
            <person name="Martin T."/>
            <person name="Durrens P."/>
            <person name="Casaregola S."/>
            <person name="Neuveglise C."/>
            <person name="Fairhead C."/>
            <person name="Marck C."/>
            <person name="Cruz J.A."/>
            <person name="Straub M.L."/>
            <person name="Kugler V."/>
            <person name="Sacerdot C."/>
            <person name="Uzunov Z."/>
            <person name="Thierry A."/>
            <person name="Weiss S."/>
            <person name="Bleykasten C."/>
            <person name="De Montigny J."/>
            <person name="Jacques N."/>
            <person name="Jung P."/>
            <person name="Lemaire M."/>
            <person name="Mallet S."/>
            <person name="Morel G."/>
            <person name="Richard G.F."/>
            <person name="Sarkar A."/>
            <person name="Savel G."/>
            <person name="Schacherer J."/>
            <person name="Seret M.L."/>
            <person name="Talla E."/>
            <person name="Samson G."/>
            <person name="Jubin C."/>
            <person name="Poulain J."/>
            <person name="Vacherie B."/>
            <person name="Barbe V."/>
            <person name="Pelletier E."/>
            <person name="Sherman D.J."/>
            <person name="Westhof E."/>
            <person name="Weissenbach J."/>
            <person name="Baret P.V."/>
            <person name="Wincker P."/>
            <person name="Gaillardin C."/>
            <person name="Dujon B."/>
            <person name="Souciet J.L."/>
        </authorList>
    </citation>
    <scope>NUCLEOTIDE SEQUENCE [LARGE SCALE GENOMIC DNA]</scope>
    <source>
        <strain evidence="10">ATCC MYA-4447 / BCRC 22081 / CBS 7064 / NBRC 10061 / NRRL Y-12695</strain>
    </source>
</reference>
<evidence type="ECO:0000313" key="8">
    <source>
        <dbReference type="EMBL" id="CCE83779.1"/>
    </source>
</evidence>
<dbReference type="InterPro" id="IPR002641">
    <property type="entry name" value="PNPLA_dom"/>
</dbReference>
<feature type="compositionally biased region" description="Basic and acidic residues" evidence="5">
    <location>
        <begin position="859"/>
        <end position="879"/>
    </location>
</feature>
<feature type="transmembrane region" description="Helical" evidence="6">
    <location>
        <begin position="199"/>
        <end position="220"/>
    </location>
</feature>
<accession>G8Y8L5</accession>
<sequence length="905" mass="103322">MNGVDGCHRSDIIKDLYSQYSYLLKRNEKYSVLSGVFSSLLQSTTWLYRALPFNHRDKTIDELLEKQKKALCYQDWYEISMQLDEKLGKTAWKEDPTSELYDYETIEKDLKEMRECRLRKDSGSLIYLIRTKWTRNLGNMGNLELYRQTFVGTKHLIEEYVEECISCLEYLAKDKDIELDDNYLLDMLNQTRKNVGRTALVLSGGSTFGIFHVGVLITLLETNLLPRIVSGSSAGSIIASILCSHSVDRTLEILKEIMNNELNIFGSDEYDFDKDQHSFKSSLRKLSHFLKYGTFFDIKGLQETMIGLVGELTFKEAYNRTGRIFNITVSLTSAHEQTRLLNHLTAPNCLIWSAVCASCSLPGIFPSTTIYEKIPRTNEIQEWNNDVSTKFVDGSVDNDLPITRLSEMFNVDHIIACQVNPHVVPILKLSTSSIVGGVENEFKTKFRIVLNDFYDFMIHEIIHYLQMLTELGLYQNLSSKVIALISQQYSGDVTILPDYSIEDFLKIFGNPTPTFILDFILRGARASWPKVTVIKNHCGVEFALDKAISILRGRIAISKKSRKEVGGGPSLVTCPVLNPTALYCGTPEESIIHSYDAKSVPPKMRRHNSASVASGKLLMRKNSLNQMSSPSKSHFVKNSSALSLSQLSNEGRYVSFNARYSRENSYNGGDQLFSQRLPGKSPNNNTDRRNQNHLETQLKYIKNESVFGNEDRSYNAYEDYYFHRKSSPSTAFRRKSFDYDEEDSSFVDRSSGSLNEKDKPYLPKRSARGSLRNSFTKLNKLRDPSTINGHSNFKESNYQLLNEKLLKLTSPDTRRSYSRELHSDEKTDSAEVPLTVRSEDNKSIIDEKKSHMNYSQSFEHGESDCVDSSVKKDSHEHDLGQFSNQQHESLDRHSPDDNEAFFECN</sequence>
<dbReference type="Proteomes" id="UP000005222">
    <property type="component" value="Chromosome L"/>
</dbReference>
<keyword evidence="2 4" id="KW-0442">Lipid degradation</keyword>
<dbReference type="EMBL" id="FO082048">
    <property type="protein sequence ID" value="CCE84810.1"/>
    <property type="molecule type" value="Genomic_DNA"/>
</dbReference>
<dbReference type="FunCoup" id="G8Y8L5">
    <property type="interactions" value="241"/>
</dbReference>
<dbReference type="PROSITE" id="PS51635">
    <property type="entry name" value="PNPLA"/>
    <property type="match status" value="1"/>
</dbReference>
<evidence type="ECO:0000256" key="6">
    <source>
        <dbReference type="SAM" id="Phobius"/>
    </source>
</evidence>
<evidence type="ECO:0000256" key="5">
    <source>
        <dbReference type="SAM" id="MobiDB-lite"/>
    </source>
</evidence>
<dbReference type="Gene3D" id="3.40.1090.10">
    <property type="entry name" value="Cytosolic phospholipase A2 catalytic domain"/>
    <property type="match status" value="2"/>
</dbReference>
<feature type="compositionally biased region" description="Polar residues" evidence="5">
    <location>
        <begin position="665"/>
        <end position="674"/>
    </location>
</feature>
<keyword evidence="1 4" id="KW-0378">Hydrolase</keyword>
<dbReference type="Pfam" id="PF01734">
    <property type="entry name" value="Patatin"/>
    <property type="match status" value="1"/>
</dbReference>
<dbReference type="InterPro" id="IPR016035">
    <property type="entry name" value="Acyl_Trfase/lysoPLipase"/>
</dbReference>
<evidence type="ECO:0000256" key="4">
    <source>
        <dbReference type="PROSITE-ProRule" id="PRU01161"/>
    </source>
</evidence>
<evidence type="ECO:0000256" key="2">
    <source>
        <dbReference type="ARBA" id="ARBA00022963"/>
    </source>
</evidence>
<feature type="short sequence motif" description="GXSXG" evidence="4">
    <location>
        <begin position="231"/>
        <end position="235"/>
    </location>
</feature>
<comment type="caution">
    <text evidence="4">Lacks conserved residue(s) required for the propagation of feature annotation.</text>
</comment>
<evidence type="ECO:0000256" key="1">
    <source>
        <dbReference type="ARBA" id="ARBA00022801"/>
    </source>
</evidence>
<dbReference type="Proteomes" id="UP000005222">
    <property type="component" value="Chromosome K"/>
</dbReference>
<keyword evidence="6" id="KW-1133">Transmembrane helix</keyword>
<name>G8Y8L5_PICSO</name>
<dbReference type="GO" id="GO:0006641">
    <property type="term" value="P:triglyceride metabolic process"/>
    <property type="evidence" value="ECO:0007669"/>
    <property type="project" value="UniProtKB-ARBA"/>
</dbReference>
<feature type="domain" description="PNPLA" evidence="7">
    <location>
        <begin position="200"/>
        <end position="406"/>
    </location>
</feature>
<gene>
    <name evidence="8" type="primary">Piso0_004366</name>
    <name evidence="8" type="ORF">GNLVRS01_PISO0K15300g</name>
    <name evidence="9" type="ORF">GNLVRS01_PISO0L15301g</name>
</gene>